<feature type="non-terminal residue" evidence="1">
    <location>
        <position position="83"/>
    </location>
</feature>
<dbReference type="EMBL" id="DAATWN010000075">
    <property type="protein sequence ID" value="HAF0422042.1"/>
    <property type="molecule type" value="Genomic_DNA"/>
</dbReference>
<evidence type="ECO:0000313" key="1">
    <source>
        <dbReference type="EMBL" id="HAF0422042.1"/>
    </source>
</evidence>
<proteinExistence type="predicted"/>
<name>A0A740W4C3_SALET</name>
<dbReference type="Gene3D" id="1.10.1740.160">
    <property type="match status" value="1"/>
</dbReference>
<comment type="caution">
    <text evidence="1">The sequence shown here is derived from an EMBL/GenBank/DDBJ whole genome shotgun (WGS) entry which is preliminary data.</text>
</comment>
<dbReference type="Pfam" id="PF16510">
    <property type="entry name" value="P22_portal"/>
    <property type="match status" value="1"/>
</dbReference>
<sequence>MQYRGQFDVVRPVVRKLVSEMRQNPIDVLYRPKDGARPDAADVLMGMYRTDMRHNTAKIAVNIAVREQIEAGVGAWRLVTDYE</sequence>
<organism evidence="1">
    <name type="scientific">Salmonella enterica subsp. enterica serovar Heidelberg</name>
    <dbReference type="NCBI Taxonomy" id="611"/>
    <lineage>
        <taxon>Bacteria</taxon>
        <taxon>Pseudomonadati</taxon>
        <taxon>Pseudomonadota</taxon>
        <taxon>Gammaproteobacteria</taxon>
        <taxon>Enterobacterales</taxon>
        <taxon>Enterobacteriaceae</taxon>
        <taxon>Salmonella</taxon>
    </lineage>
</organism>
<dbReference type="InterPro" id="IPR032427">
    <property type="entry name" value="P22_portal"/>
</dbReference>
<reference evidence="1" key="1">
    <citation type="journal article" date="2018" name="Genome Biol.">
        <title>SKESA: strategic k-mer extension for scrupulous assemblies.</title>
        <authorList>
            <person name="Souvorov A."/>
            <person name="Agarwala R."/>
            <person name="Lipman D.J."/>
        </authorList>
    </citation>
    <scope>NUCLEOTIDE SEQUENCE</scope>
    <source>
        <strain evidence="1">NCTR-SF702</strain>
    </source>
</reference>
<protein>
    <submittedName>
        <fullName evidence="1">Portal protein</fullName>
    </submittedName>
</protein>
<accession>A0A740W4C3</accession>
<dbReference type="AlphaFoldDB" id="A0A740W4C3"/>
<reference evidence="1" key="2">
    <citation type="submission" date="2018-07" db="EMBL/GenBank/DDBJ databases">
        <authorList>
            <consortium name="NCBI Pathogen Detection Project"/>
        </authorList>
    </citation>
    <scope>NUCLEOTIDE SEQUENCE</scope>
    <source>
        <strain evidence="1">NCTR-SF702</strain>
    </source>
</reference>
<gene>
    <name evidence="1" type="ORF">GND77_004763</name>
</gene>